<feature type="domain" description="W2" evidence="4">
    <location>
        <begin position="719"/>
        <end position="921"/>
    </location>
</feature>
<accession>A0A0G4FN91</accession>
<feature type="domain" description="W2" evidence="4">
    <location>
        <begin position="992"/>
        <end position="1196"/>
    </location>
</feature>
<keyword evidence="1" id="KW-0479">Metal-binding</keyword>
<keyword evidence="6" id="KW-1185">Reference proteome</keyword>
<dbReference type="InterPro" id="IPR042468">
    <property type="entry name" value="Peptidase_C65_otubain_sub1"/>
</dbReference>
<dbReference type="CDD" id="cd22749">
    <property type="entry name" value="Otubain_C65"/>
    <property type="match status" value="1"/>
</dbReference>
<feature type="compositionally biased region" description="Pro residues" evidence="2">
    <location>
        <begin position="490"/>
        <end position="511"/>
    </location>
</feature>
<proteinExistence type="predicted"/>
<feature type="compositionally biased region" description="Basic and acidic residues" evidence="2">
    <location>
        <begin position="633"/>
        <end position="643"/>
    </location>
</feature>
<reference evidence="5 6" key="1">
    <citation type="submission" date="2014-11" db="EMBL/GenBank/DDBJ databases">
        <authorList>
            <person name="Zhu J."/>
            <person name="Qi W."/>
            <person name="Song R."/>
        </authorList>
    </citation>
    <scope>NUCLEOTIDE SEQUENCE [LARGE SCALE GENOMIC DNA]</scope>
</reference>
<dbReference type="SMART" id="SM00515">
    <property type="entry name" value="eIF5C"/>
    <property type="match status" value="2"/>
</dbReference>
<dbReference type="PANTHER" id="PTHR45725">
    <property type="entry name" value="FORMIN HOMOLOGY 2 FAMILY MEMBER"/>
    <property type="match status" value="1"/>
</dbReference>
<evidence type="ECO:0000259" key="3">
    <source>
        <dbReference type="PROSITE" id="PS50089"/>
    </source>
</evidence>
<name>A0A0G4FN91_VITBC</name>
<feature type="compositionally biased region" description="Basic and acidic residues" evidence="2">
    <location>
        <begin position="670"/>
        <end position="679"/>
    </location>
</feature>
<evidence type="ECO:0000313" key="5">
    <source>
        <dbReference type="EMBL" id="CEM15715.1"/>
    </source>
</evidence>
<feature type="region of interest" description="Disordered" evidence="2">
    <location>
        <begin position="436"/>
        <end position="749"/>
    </location>
</feature>
<dbReference type="InParanoid" id="A0A0G4FN91"/>
<sequence>MNDLNRSHGVNAPTTPTDWRDRRYPLSVPLALEVLKRDFKASKNHQKKIDKLCETYDRFRRVRGDGAATKRVMGRGVDCLCVVCCLCGARNCFYRALGFALLELRETAAYDFDIPADVLADDDLAVQYGRLQSLSGSELYWQLMTDADLDLAIVKMLRRLVRKYMLEHADESVTPGEEGVLTISEYVSTYPIPATSSPSPSTGDASSPADSPTPHEACGGKSISSGATQQQGQQGQAAEEEFFQSVEQYVEMEAEGGLVFAVASIVLNDKIHIVQLDNTDALCPLYEYREGSVMMPGTTPVVLLFRPGHYDLLYATSQTRPFKEMSALQAECSDCGARTSLRALDMLICFHRLCVTCKKRLGRKEHESVDGLECPVCFHSPAGGAGGNGTGQKTMQCPICTCREELNTRVFVTECPICRHNDLYAYFTAAFDSQSPTPPLTGPSGGRTVSPAGPLMSRPSPPPVSPPSGTDNFPPLDTSSRPPKRSTRPQLPPRPSPPKGPPAPPAKPETPPTTNRGKPAPPAPAKRPDVPPTQKKEREVSLPRSIDNPVVPSSPSSAVDKDTEDITSPLDDSTDIAAPAAAGDTTPLPAPTVRPSKPSTVPPPAPAAPTPAAAPLSPPPVHAKAPSTSTPTTEKEETAERAPGKKKAKNKGKKDTGKAVYDRIQAALARMEKGDEGKNKTHAPPKKAGGGHRPLTEKEEERSRIKEKQREEQERKRQEEEEEQKRREQREEEQKRREEQESTRASVERMSKLAGLVSRCLTDELTAEKLANETHQLLQESDWHQVLPSATIAEELLKAIDAGVADESLESPEAVSALVAKIKPTLENIFQTSCIHRHKLRFLFAIQKGTLELRHVRISPSWALVEAVFDALYTQDIIEEQYFTWWREHEQDKTPGKQETLSQVVNWLDWLKTAPCEGDPRAAEINEDVAEGDPLAAELPTHSATCSGEIESPGPWSFVQRGTSCQCVVLSSCDSRAVASAFLDAGALHVADTAARKFAYAFYHSLLVGNSINWLVRHSAEIPSPHQESNKFVLLPAAADHSEVLLSSLPTGLCVDWYKYVLPSATIAEELLKAIDAGVADESLESLEAVSALVAKIKPTLENIFQTSCIHRHKLRFLFAIQKGTLELRHVRISPLWALVEAVFDALYTQDIIEEQYFTWWREDEQDKTPGKQETLSQVVNWLDWLNTAPCEGDPRAAEINEDVAEGDPRAAELQADSLCDLFRSPGPWSFVQRGPSCQGVVLSSCNSRAIASASFLDAGALHVADTAARKFVYAFYDSLLVGNSINWLVRHSAEIPSPHQESNKFVLLPAAADHSEVLLSSLPTGLCVDWSQVLRCLSGITPIRSLVNIGGSIADLFRTPTQHMLETQQAPPQPVGPIAATPGTASGKRLIVFDNDLPEKCPLVPKHIHLGELDRTNSVRLLRQLCPNIDVESAARTGDLCGHLPLAVRVIGRLLGSRPDMTLERDSDHDLTLSPLSESAACVQPSVEALAEPLPLRQALTTLEGASTLLNEDSEHHHQLFESTINSYFVHTLIRIYLKKAPLPQQLSLRAEIRLYIAQVMWRAAHHYDLITKQQAHEQLYTASPAAIPGTASTTSPGASTGPSVDMVSVVLDERPNTSSDSGWGPNESRVDVRVMPLPITTDQNTFEFIAAFLEHGRMPQMVEKRASAGQESRPDVQAR</sequence>
<dbReference type="OrthoDB" id="449484at2759"/>
<feature type="compositionally biased region" description="Low complexity" evidence="2">
    <location>
        <begin position="446"/>
        <end position="458"/>
    </location>
</feature>
<dbReference type="PANTHER" id="PTHR45725:SF1">
    <property type="entry name" value="DISHEVELLED ASSOCIATED ACTIVATOR OF MORPHOGENESIS, ISOFORM D"/>
    <property type="match status" value="1"/>
</dbReference>
<evidence type="ECO:0000259" key="4">
    <source>
        <dbReference type="PROSITE" id="PS51363"/>
    </source>
</evidence>
<dbReference type="VEuPathDB" id="CryptoDB:Vbra_21523"/>
<evidence type="ECO:0000256" key="2">
    <source>
        <dbReference type="SAM" id="MobiDB-lite"/>
    </source>
</evidence>
<keyword evidence="1" id="KW-0863">Zinc-finger</keyword>
<dbReference type="GO" id="GO:0008270">
    <property type="term" value="F:zinc ion binding"/>
    <property type="evidence" value="ECO:0007669"/>
    <property type="project" value="UniProtKB-KW"/>
</dbReference>
<dbReference type="Proteomes" id="UP000041254">
    <property type="component" value="Unassembled WGS sequence"/>
</dbReference>
<dbReference type="InterPro" id="IPR001841">
    <property type="entry name" value="Znf_RING"/>
</dbReference>
<dbReference type="Gene3D" id="1.25.40.180">
    <property type="match status" value="2"/>
</dbReference>
<keyword evidence="1" id="KW-0862">Zinc</keyword>
<feature type="compositionally biased region" description="Basic and acidic residues" evidence="2">
    <location>
        <begin position="694"/>
        <end position="749"/>
    </location>
</feature>
<feature type="compositionally biased region" description="Basic and acidic residues" evidence="2">
    <location>
        <begin position="526"/>
        <end position="541"/>
    </location>
</feature>
<dbReference type="InterPro" id="IPR003307">
    <property type="entry name" value="W2_domain"/>
</dbReference>
<feature type="region of interest" description="Disordered" evidence="2">
    <location>
        <begin position="192"/>
        <end position="239"/>
    </location>
</feature>
<dbReference type="SUPFAM" id="SSF48371">
    <property type="entry name" value="ARM repeat"/>
    <property type="match status" value="2"/>
</dbReference>
<feature type="compositionally biased region" description="Low complexity" evidence="2">
    <location>
        <begin position="192"/>
        <end position="212"/>
    </location>
</feature>
<dbReference type="EMBL" id="CDMY01000468">
    <property type="protein sequence ID" value="CEM15715.1"/>
    <property type="molecule type" value="Genomic_DNA"/>
</dbReference>
<evidence type="ECO:0000256" key="1">
    <source>
        <dbReference type="PROSITE-ProRule" id="PRU00175"/>
    </source>
</evidence>
<evidence type="ECO:0000313" key="6">
    <source>
        <dbReference type="Proteomes" id="UP000041254"/>
    </source>
</evidence>
<feature type="domain" description="RING-type" evidence="3">
    <location>
        <begin position="332"/>
        <end position="377"/>
    </location>
</feature>
<organism evidence="5 6">
    <name type="scientific">Vitrella brassicaformis (strain CCMP3155)</name>
    <dbReference type="NCBI Taxonomy" id="1169540"/>
    <lineage>
        <taxon>Eukaryota</taxon>
        <taxon>Sar</taxon>
        <taxon>Alveolata</taxon>
        <taxon>Colpodellida</taxon>
        <taxon>Vitrellaceae</taxon>
        <taxon>Vitrella</taxon>
    </lineage>
</organism>
<dbReference type="Pfam" id="PF02020">
    <property type="entry name" value="W2"/>
    <property type="match status" value="2"/>
</dbReference>
<feature type="compositionally biased region" description="Low complexity" evidence="2">
    <location>
        <begin position="549"/>
        <end position="558"/>
    </location>
</feature>
<dbReference type="PROSITE" id="PS51363">
    <property type="entry name" value="W2"/>
    <property type="match status" value="2"/>
</dbReference>
<dbReference type="PROSITE" id="PS50089">
    <property type="entry name" value="ZF_RING_2"/>
    <property type="match status" value="1"/>
</dbReference>
<dbReference type="InterPro" id="IPR016024">
    <property type="entry name" value="ARM-type_fold"/>
</dbReference>
<feature type="compositionally biased region" description="Low complexity" evidence="2">
    <location>
        <begin position="224"/>
        <end position="237"/>
    </location>
</feature>
<protein>
    <submittedName>
        <fullName evidence="5">Uncharacterized protein</fullName>
    </submittedName>
</protein>
<feature type="compositionally biased region" description="Pro residues" evidence="2">
    <location>
        <begin position="600"/>
        <end position="609"/>
    </location>
</feature>
<gene>
    <name evidence="5" type="ORF">Vbra_21523</name>
</gene>
<dbReference type="Gene3D" id="3.30.200.60">
    <property type="entry name" value="Peptidase C65 Otubain, subdomain 1"/>
    <property type="match status" value="1"/>
</dbReference>
<dbReference type="STRING" id="1169540.A0A0G4FN91"/>
<dbReference type="InterPro" id="IPR051425">
    <property type="entry name" value="Formin_Homology"/>
</dbReference>